<dbReference type="Proteomes" id="UP000017559">
    <property type="component" value="Unassembled WGS sequence"/>
</dbReference>
<organism evidence="1 2">
    <name type="scientific">Moniliophthora roreri (strain MCA 2997)</name>
    <name type="common">Cocoa frosty pod rot fungus</name>
    <name type="synonym">Crinipellis roreri</name>
    <dbReference type="NCBI Taxonomy" id="1381753"/>
    <lineage>
        <taxon>Eukaryota</taxon>
        <taxon>Fungi</taxon>
        <taxon>Dikarya</taxon>
        <taxon>Basidiomycota</taxon>
        <taxon>Agaricomycotina</taxon>
        <taxon>Agaricomycetes</taxon>
        <taxon>Agaricomycetidae</taxon>
        <taxon>Agaricales</taxon>
        <taxon>Marasmiineae</taxon>
        <taxon>Marasmiaceae</taxon>
        <taxon>Moniliophthora</taxon>
    </lineage>
</organism>
<sequence>PEGANDSEHALTAGSADFARYSSPLVFAALKRTCESCYSSFKFGRDRYTRLQVSPSKIMRNRHGVASIWHYAGLIVRIIALEEPCLGVGWARRFCYALGEGVSNDPRGASVLAQILTLLSMIPVVVSRHCLLHKLAASGLYP</sequence>
<evidence type="ECO:0000313" key="1">
    <source>
        <dbReference type="EMBL" id="ESK82320.1"/>
    </source>
</evidence>
<name>V2WQ18_MONRO</name>
<dbReference type="KEGG" id="mrr:Moror_2239"/>
<protein>
    <submittedName>
        <fullName evidence="1">Uncharacterized protein</fullName>
    </submittedName>
</protein>
<comment type="caution">
    <text evidence="1">The sequence shown here is derived from an EMBL/GenBank/DDBJ whole genome shotgun (WGS) entry which is preliminary data.</text>
</comment>
<keyword evidence="2" id="KW-1185">Reference proteome</keyword>
<gene>
    <name evidence="1" type="ORF">Moror_2239</name>
</gene>
<dbReference type="EMBL" id="AWSO01001975">
    <property type="protein sequence ID" value="ESK82320.1"/>
    <property type="molecule type" value="Genomic_DNA"/>
</dbReference>
<accession>V2WQ18</accession>
<reference evidence="1 2" key="1">
    <citation type="journal article" date="2014" name="BMC Genomics">
        <title>Genome and secretome analysis of the hemibiotrophic fungal pathogen, Moniliophthora roreri, which causes frosty pod rot disease of cacao: mechanisms of the biotrophic and necrotrophic phases.</title>
        <authorList>
            <person name="Meinhardt L.W."/>
            <person name="Costa G.G.L."/>
            <person name="Thomazella D.P.T."/>
            <person name="Teixeira P.J.P.L."/>
            <person name="Carazzolle M.F."/>
            <person name="Schuster S.C."/>
            <person name="Carlson J.E."/>
            <person name="Guiltinan M.J."/>
            <person name="Mieczkowski P."/>
            <person name="Farmer A."/>
            <person name="Ramaraj T."/>
            <person name="Crozier J."/>
            <person name="Davis R.E."/>
            <person name="Shao J."/>
            <person name="Melnick R.L."/>
            <person name="Pereira G.A.G."/>
            <person name="Bailey B.A."/>
        </authorList>
    </citation>
    <scope>NUCLEOTIDE SEQUENCE [LARGE SCALE GENOMIC DNA]</scope>
    <source>
        <strain evidence="1 2">MCA 2997</strain>
    </source>
</reference>
<dbReference type="AlphaFoldDB" id="V2WQ18"/>
<proteinExistence type="predicted"/>
<evidence type="ECO:0000313" key="2">
    <source>
        <dbReference type="Proteomes" id="UP000017559"/>
    </source>
</evidence>
<feature type="non-terminal residue" evidence="1">
    <location>
        <position position="1"/>
    </location>
</feature>
<dbReference type="HOGENOM" id="CLU_1820424_0_0_1"/>